<evidence type="ECO:0000256" key="3">
    <source>
        <dbReference type="ARBA" id="ARBA00024042"/>
    </source>
</evidence>
<dbReference type="InParanoid" id="A0A165FNS1"/>
<dbReference type="STRING" id="1328760.A0A165FNS1"/>
<feature type="binding site" evidence="5">
    <location>
        <position position="272"/>
    </location>
    <ligand>
        <name>FMN</name>
        <dbReference type="ChEBI" id="CHEBI:58210"/>
    </ligand>
</feature>
<feature type="binding site" evidence="5">
    <location>
        <position position="156"/>
    </location>
    <ligand>
        <name>glyoxylate</name>
        <dbReference type="ChEBI" id="CHEBI:36655"/>
    </ligand>
</feature>
<feature type="binding site" evidence="5">
    <location>
        <position position="294"/>
    </location>
    <ligand>
        <name>FMN</name>
        <dbReference type="ChEBI" id="CHEBI:58210"/>
    </ligand>
</feature>
<feature type="domain" description="FMN hydroxy acid dehydrogenase" evidence="6">
    <location>
        <begin position="19"/>
        <end position="401"/>
    </location>
</feature>
<evidence type="ECO:0000259" key="6">
    <source>
        <dbReference type="PROSITE" id="PS51349"/>
    </source>
</evidence>
<feature type="binding site" evidence="5">
    <location>
        <begin position="350"/>
        <end position="351"/>
    </location>
    <ligand>
        <name>FMN</name>
        <dbReference type="ChEBI" id="CHEBI:58210"/>
    </ligand>
</feature>
<evidence type="ECO:0000256" key="1">
    <source>
        <dbReference type="ARBA" id="ARBA00001917"/>
    </source>
</evidence>
<keyword evidence="5" id="KW-0288">FMN</keyword>
<comment type="similarity">
    <text evidence="3">Belongs to the FMN-dependent alpha-hydroxy acid dehydrogenase family.</text>
</comment>
<dbReference type="GO" id="GO:0016491">
    <property type="term" value="F:oxidoreductase activity"/>
    <property type="evidence" value="ECO:0007669"/>
    <property type="project" value="UniProtKB-KW"/>
</dbReference>
<keyword evidence="8" id="KW-1185">Reference proteome</keyword>
<feature type="binding site" evidence="5">
    <location>
        <begin position="99"/>
        <end position="101"/>
    </location>
    <ligand>
        <name>FMN</name>
        <dbReference type="ChEBI" id="CHEBI:58210"/>
    </ligand>
</feature>
<dbReference type="GO" id="GO:0010181">
    <property type="term" value="F:FMN binding"/>
    <property type="evidence" value="ECO:0007669"/>
    <property type="project" value="InterPro"/>
</dbReference>
<evidence type="ECO:0000256" key="4">
    <source>
        <dbReference type="PIRSR" id="PIRSR000138-1"/>
    </source>
</evidence>
<dbReference type="OrthoDB" id="25826at2759"/>
<dbReference type="PANTHER" id="PTHR10578:SF143">
    <property type="entry name" value="FMN-DEPENDENT ALPHA-HYDROXY ACID DEHYDROGENASE PB1A11.03"/>
    <property type="match status" value="1"/>
</dbReference>
<dbReference type="Proteomes" id="UP000076632">
    <property type="component" value="Unassembled WGS sequence"/>
</dbReference>
<dbReference type="SUPFAM" id="SSF51395">
    <property type="entry name" value="FMN-linked oxidoreductases"/>
    <property type="match status" value="1"/>
</dbReference>
<feature type="binding site" evidence="5">
    <location>
        <begin position="327"/>
        <end position="331"/>
    </location>
    <ligand>
        <name>FMN</name>
        <dbReference type="ChEBI" id="CHEBI:58210"/>
    </ligand>
</feature>
<gene>
    <name evidence="7" type="ORF">L228DRAFT_284263</name>
</gene>
<accession>A0A165FNS1</accession>
<dbReference type="OMA" id="REVANYH"/>
<dbReference type="AlphaFoldDB" id="A0A165FNS1"/>
<organism evidence="7 8">
    <name type="scientific">Xylona heveae (strain CBS 132557 / TC161)</name>
    <dbReference type="NCBI Taxonomy" id="1328760"/>
    <lineage>
        <taxon>Eukaryota</taxon>
        <taxon>Fungi</taxon>
        <taxon>Dikarya</taxon>
        <taxon>Ascomycota</taxon>
        <taxon>Pezizomycotina</taxon>
        <taxon>Xylonomycetes</taxon>
        <taxon>Xylonales</taxon>
        <taxon>Xylonaceae</taxon>
        <taxon>Xylona</taxon>
    </lineage>
</organism>
<evidence type="ECO:0000256" key="2">
    <source>
        <dbReference type="ARBA" id="ARBA00023002"/>
    </source>
</evidence>
<dbReference type="RefSeq" id="XP_018186754.1">
    <property type="nucleotide sequence ID" value="XM_018336208.1"/>
</dbReference>
<evidence type="ECO:0000256" key="5">
    <source>
        <dbReference type="PIRSR" id="PIRSR000138-2"/>
    </source>
</evidence>
<dbReference type="Pfam" id="PF01070">
    <property type="entry name" value="FMN_dh"/>
    <property type="match status" value="1"/>
</dbReference>
<dbReference type="InterPro" id="IPR012133">
    <property type="entry name" value="Alpha-hydoxy_acid_DH_FMN"/>
</dbReference>
<dbReference type="PROSITE" id="PS00557">
    <property type="entry name" value="FMN_HYDROXY_ACID_DH_1"/>
    <property type="match status" value="1"/>
</dbReference>
<reference evidence="7 8" key="1">
    <citation type="journal article" date="2016" name="Fungal Biol.">
        <title>The genome of Xylona heveae provides a window into fungal endophytism.</title>
        <authorList>
            <person name="Gazis R."/>
            <person name="Kuo A."/>
            <person name="Riley R."/>
            <person name="LaButti K."/>
            <person name="Lipzen A."/>
            <person name="Lin J."/>
            <person name="Amirebrahimi M."/>
            <person name="Hesse C.N."/>
            <person name="Spatafora J.W."/>
            <person name="Henrissat B."/>
            <person name="Hainaut M."/>
            <person name="Grigoriev I.V."/>
            <person name="Hibbett D.S."/>
        </authorList>
    </citation>
    <scope>NUCLEOTIDE SEQUENCE [LARGE SCALE GENOMIC DNA]</scope>
    <source>
        <strain evidence="7 8">TC161</strain>
    </source>
</reference>
<dbReference type="InterPro" id="IPR000262">
    <property type="entry name" value="FMN-dep_DH"/>
</dbReference>
<dbReference type="EMBL" id="KV407461">
    <property type="protein sequence ID" value="KZF21199.1"/>
    <property type="molecule type" value="Genomic_DNA"/>
</dbReference>
<dbReference type="PROSITE" id="PS51349">
    <property type="entry name" value="FMN_HYDROXY_ACID_DH_2"/>
    <property type="match status" value="1"/>
</dbReference>
<feature type="binding site" evidence="5">
    <location>
        <position position="182"/>
    </location>
    <ligand>
        <name>FMN</name>
        <dbReference type="ChEBI" id="CHEBI:58210"/>
    </ligand>
</feature>
<dbReference type="Gene3D" id="3.20.20.70">
    <property type="entry name" value="Aldolase class I"/>
    <property type="match status" value="1"/>
</dbReference>
<dbReference type="InterPro" id="IPR013785">
    <property type="entry name" value="Aldolase_TIM"/>
</dbReference>
<feature type="binding site" evidence="5">
    <location>
        <position position="299"/>
    </location>
    <ligand>
        <name>glyoxylate</name>
        <dbReference type="ChEBI" id="CHEBI:36655"/>
    </ligand>
</feature>
<dbReference type="InterPro" id="IPR008259">
    <property type="entry name" value="FMN_hydac_DH_AS"/>
</dbReference>
<evidence type="ECO:0000313" key="8">
    <source>
        <dbReference type="Proteomes" id="UP000076632"/>
    </source>
</evidence>
<dbReference type="InterPro" id="IPR037396">
    <property type="entry name" value="FMN_HAD"/>
</dbReference>
<feature type="binding site" evidence="5">
    <location>
        <position position="154"/>
    </location>
    <ligand>
        <name>FMN</name>
        <dbReference type="ChEBI" id="CHEBI:58210"/>
    </ligand>
</feature>
<keyword evidence="2" id="KW-0560">Oxidoreductase</keyword>
<proteinExistence type="inferred from homology"/>
<dbReference type="PANTHER" id="PTHR10578">
    <property type="entry name" value="S -2-HYDROXY-ACID OXIDASE-RELATED"/>
    <property type="match status" value="1"/>
</dbReference>
<dbReference type="PIRSF" id="PIRSF000138">
    <property type="entry name" value="Al-hdrx_acd_dh"/>
    <property type="match status" value="1"/>
</dbReference>
<feature type="binding site" evidence="5">
    <location>
        <position position="296"/>
    </location>
    <ligand>
        <name>glyoxylate</name>
        <dbReference type="ChEBI" id="CHEBI:36655"/>
    </ligand>
</feature>
<evidence type="ECO:0000313" key="7">
    <source>
        <dbReference type="EMBL" id="KZF21199.1"/>
    </source>
</evidence>
<protein>
    <submittedName>
        <fullName evidence="7">FMN-dependent alpha-hydroxy acid dehydrogenase</fullName>
    </submittedName>
</protein>
<feature type="active site" description="Proton acceptor" evidence="4">
    <location>
        <position position="296"/>
    </location>
</feature>
<dbReference type="GeneID" id="28901345"/>
<sequence>MAFSKYGQEIIDKRTKVYSIPPFTTRIDKLESLAEKVLSPEAFGFAAGASSTHKTLQANLDIFNEYRIIPRMLRSQTNALDLKRKIFGRWLPAPITMAPIGLHKLIDQSEGKGEESTAKVFGELGLPFILSTVASTSLQDIAQANGKENPRWFQLYMTKDVKFMASMIETAKREDYEALVVTVDTWEAGWKPRDLDNGFSPYPASTGSAIAKNDAYVQSVLGFDTSSPTLTESQKREVANYHLDQIVSDQSPTWDKLAHVRSLWGSGPMIVKGIQHRDDAIAAVENGMDGIIVSNHGGRQVDGAIPSLQALQQIVDAVQGKITIGFDSGIRCGSDIFKAIAVGADFVSIGRPVLWGLALAGKEGVRHVMRTLLADFEMQLRMAGCNGIDDVTRECLANKKGDYFAPKSQL</sequence>
<feature type="binding site" evidence="5">
    <location>
        <position position="131"/>
    </location>
    <ligand>
        <name>FMN</name>
        <dbReference type="ChEBI" id="CHEBI:58210"/>
    </ligand>
</feature>
<name>A0A165FNS1_XYLHT</name>
<comment type="cofactor">
    <cofactor evidence="1">
        <name>FMN</name>
        <dbReference type="ChEBI" id="CHEBI:58210"/>
    </cofactor>
</comment>
<keyword evidence="5" id="KW-0285">Flavoprotein</keyword>